<evidence type="ECO:0000313" key="3">
    <source>
        <dbReference type="Proteomes" id="UP001066276"/>
    </source>
</evidence>
<proteinExistence type="predicted"/>
<reference evidence="2" key="1">
    <citation type="journal article" date="2022" name="bioRxiv">
        <title>Sequencing and chromosome-scale assembly of the giantPleurodeles waltlgenome.</title>
        <authorList>
            <person name="Brown T."/>
            <person name="Elewa A."/>
            <person name="Iarovenko S."/>
            <person name="Subramanian E."/>
            <person name="Araus A.J."/>
            <person name="Petzold A."/>
            <person name="Susuki M."/>
            <person name="Suzuki K.-i.T."/>
            <person name="Hayashi T."/>
            <person name="Toyoda A."/>
            <person name="Oliveira C."/>
            <person name="Osipova E."/>
            <person name="Leigh N.D."/>
            <person name="Simon A."/>
            <person name="Yun M.H."/>
        </authorList>
    </citation>
    <scope>NUCLEOTIDE SEQUENCE</scope>
    <source>
        <strain evidence="2">20211129_DDA</strain>
        <tissue evidence="2">Liver</tissue>
    </source>
</reference>
<dbReference type="AlphaFoldDB" id="A0AAV7WSQ9"/>
<evidence type="ECO:0000256" key="1">
    <source>
        <dbReference type="SAM" id="MobiDB-lite"/>
    </source>
</evidence>
<name>A0AAV7WSQ9_PLEWA</name>
<evidence type="ECO:0000313" key="2">
    <source>
        <dbReference type="EMBL" id="KAJ1216374.1"/>
    </source>
</evidence>
<feature type="compositionally biased region" description="Basic and acidic residues" evidence="1">
    <location>
        <begin position="41"/>
        <end position="64"/>
    </location>
</feature>
<organism evidence="2 3">
    <name type="scientific">Pleurodeles waltl</name>
    <name type="common">Iberian ribbed newt</name>
    <dbReference type="NCBI Taxonomy" id="8319"/>
    <lineage>
        <taxon>Eukaryota</taxon>
        <taxon>Metazoa</taxon>
        <taxon>Chordata</taxon>
        <taxon>Craniata</taxon>
        <taxon>Vertebrata</taxon>
        <taxon>Euteleostomi</taxon>
        <taxon>Amphibia</taxon>
        <taxon>Batrachia</taxon>
        <taxon>Caudata</taxon>
        <taxon>Salamandroidea</taxon>
        <taxon>Salamandridae</taxon>
        <taxon>Pleurodelinae</taxon>
        <taxon>Pleurodeles</taxon>
    </lineage>
</organism>
<feature type="compositionally biased region" description="Basic and acidic residues" evidence="1">
    <location>
        <begin position="73"/>
        <end position="85"/>
    </location>
</feature>
<accession>A0AAV7WSQ9</accession>
<gene>
    <name evidence="2" type="ORF">NDU88_003976</name>
</gene>
<protein>
    <submittedName>
        <fullName evidence="2">Uncharacterized protein</fullName>
    </submittedName>
</protein>
<feature type="region of interest" description="Disordered" evidence="1">
    <location>
        <begin position="1"/>
        <end position="85"/>
    </location>
</feature>
<dbReference type="Proteomes" id="UP001066276">
    <property type="component" value="Chromosome 1_1"/>
</dbReference>
<dbReference type="EMBL" id="JANPWB010000001">
    <property type="protein sequence ID" value="KAJ1216374.1"/>
    <property type="molecule type" value="Genomic_DNA"/>
</dbReference>
<keyword evidence="3" id="KW-1185">Reference proteome</keyword>
<sequence length="85" mass="9549">MVIGLPGSTPRAGLTTECPGGTLERCDRRSTYANPDLEGSEVVRKGSSRKEDMEERETDVKDAEERETDEEYVEKHEMGEEGKEE</sequence>
<comment type="caution">
    <text evidence="2">The sequence shown here is derived from an EMBL/GenBank/DDBJ whole genome shotgun (WGS) entry which is preliminary data.</text>
</comment>